<evidence type="ECO:0000259" key="9">
    <source>
        <dbReference type="PROSITE" id="PS50893"/>
    </source>
</evidence>
<evidence type="ECO:0000256" key="2">
    <source>
        <dbReference type="ARBA" id="ARBA00022692"/>
    </source>
</evidence>
<dbReference type="PANTHER" id="PTHR43394">
    <property type="entry name" value="ATP-DEPENDENT PERMEASE MDL1, MITOCHONDRIAL"/>
    <property type="match status" value="1"/>
</dbReference>
<dbReference type="PROSITE" id="PS50893">
    <property type="entry name" value="ABC_TRANSPORTER_2"/>
    <property type="match status" value="1"/>
</dbReference>
<sequence length="612" mass="63594">MTAPPSPPPPAAAPSPAAQPGPLRVLFGYARPHRLVLAASLLLVLAASVSGLVQPLVAQRVLEALAAGDSATGPIAWLAALVVAGAGLTGLQSWWQQRTAERVVRQVRRDLVFRLIRLRVPELDRRAPGDLIARVTSDSTLLQNAATEGLVNVANGTLSMAGALVLMGTVHAGLLGVTVAVLGTVTALLTVVLPRIRRAVSRAQESVGAVGAALDRTLGAARTVKANGAEARETAAAEEAIDGAYRAGLTGARYAAWVRVLSGVSVQAAFLAVLGVGGALVASGELTAPALIAFLLYVFYLAGPIGSLVAGLGTLQLGLGAVGRVEEVGRMPVEEDVDHAPRPVQGPPPAVEFDDVRFSYPGRGPALGGVSFTAPAGGQTALVGLSGAGKTTTFALLQRFYEPTAGRIRIGGVDIAELGRAEVRRRIAYVEQDAPVMAGTLEENLRYAEPDAPPEDIAEALRLTRLDALVARLPEGLRTPVGSRGVTLSGGERQRLAIARALLRRPEVLLLDEATAQLDARNEQALREAVDSAARRCTVILIAHRLSTVTGADRIVVLEHGRVRAVGGHQELVASDALYRELAASQLLVGEEDGGPGAPPLSRRPARRPSAG</sequence>
<dbReference type="InterPro" id="IPR003439">
    <property type="entry name" value="ABC_transporter-like_ATP-bd"/>
</dbReference>
<dbReference type="InterPro" id="IPR011527">
    <property type="entry name" value="ABC1_TM_dom"/>
</dbReference>
<feature type="transmembrane region" description="Helical" evidence="8">
    <location>
        <begin position="75"/>
        <end position="95"/>
    </location>
</feature>
<dbReference type="InterPro" id="IPR036640">
    <property type="entry name" value="ABC1_TM_sf"/>
</dbReference>
<feature type="transmembrane region" description="Helical" evidence="8">
    <location>
        <begin position="35"/>
        <end position="55"/>
    </location>
</feature>
<protein>
    <submittedName>
        <fullName evidence="11">ABC transporter ATP-binding protein</fullName>
    </submittedName>
</protein>
<dbReference type="Gene3D" id="3.40.50.300">
    <property type="entry name" value="P-loop containing nucleotide triphosphate hydrolases"/>
    <property type="match status" value="1"/>
</dbReference>
<evidence type="ECO:0000256" key="5">
    <source>
        <dbReference type="ARBA" id="ARBA00022989"/>
    </source>
</evidence>
<dbReference type="PROSITE" id="PS50929">
    <property type="entry name" value="ABC_TM1F"/>
    <property type="match status" value="1"/>
</dbReference>
<evidence type="ECO:0000313" key="12">
    <source>
        <dbReference type="Proteomes" id="UP001183420"/>
    </source>
</evidence>
<comment type="subcellular location">
    <subcellularLocation>
        <location evidence="1">Cell membrane</location>
        <topology evidence="1">Multi-pass membrane protein</topology>
    </subcellularLocation>
</comment>
<keyword evidence="2 8" id="KW-0812">Transmembrane</keyword>
<dbReference type="Pfam" id="PF00664">
    <property type="entry name" value="ABC_membrane"/>
    <property type="match status" value="1"/>
</dbReference>
<dbReference type="InterPro" id="IPR017871">
    <property type="entry name" value="ABC_transporter-like_CS"/>
</dbReference>
<gene>
    <name evidence="11" type="ORF">RNC47_04660</name>
</gene>
<evidence type="ECO:0000259" key="10">
    <source>
        <dbReference type="PROSITE" id="PS50929"/>
    </source>
</evidence>
<dbReference type="Gene3D" id="1.20.1560.10">
    <property type="entry name" value="ABC transporter type 1, transmembrane domain"/>
    <property type="match status" value="1"/>
</dbReference>
<feature type="domain" description="ABC transmembrane type-1" evidence="10">
    <location>
        <begin position="38"/>
        <end position="317"/>
    </location>
</feature>
<evidence type="ECO:0000256" key="6">
    <source>
        <dbReference type="ARBA" id="ARBA00023136"/>
    </source>
</evidence>
<dbReference type="InterPro" id="IPR039421">
    <property type="entry name" value="Type_1_exporter"/>
</dbReference>
<dbReference type="RefSeq" id="WP_311595742.1">
    <property type="nucleotide sequence ID" value="NZ_JAVREM010000003.1"/>
</dbReference>
<dbReference type="SMART" id="SM00382">
    <property type="entry name" value="AAA"/>
    <property type="match status" value="1"/>
</dbReference>
<comment type="caution">
    <text evidence="11">The sequence shown here is derived from an EMBL/GenBank/DDBJ whole genome shotgun (WGS) entry which is preliminary data.</text>
</comment>
<feature type="transmembrane region" description="Helical" evidence="8">
    <location>
        <begin position="256"/>
        <end position="282"/>
    </location>
</feature>
<evidence type="ECO:0000256" key="4">
    <source>
        <dbReference type="ARBA" id="ARBA00022840"/>
    </source>
</evidence>
<dbReference type="InterPro" id="IPR027417">
    <property type="entry name" value="P-loop_NTPase"/>
</dbReference>
<dbReference type="CDD" id="cd18551">
    <property type="entry name" value="ABC_6TM_LmrA_like"/>
    <property type="match status" value="1"/>
</dbReference>
<organism evidence="11 12">
    <name type="scientific">Streptomyces millisiae</name>
    <dbReference type="NCBI Taxonomy" id="3075542"/>
    <lineage>
        <taxon>Bacteria</taxon>
        <taxon>Bacillati</taxon>
        <taxon>Actinomycetota</taxon>
        <taxon>Actinomycetes</taxon>
        <taxon>Kitasatosporales</taxon>
        <taxon>Streptomycetaceae</taxon>
        <taxon>Streptomyces</taxon>
    </lineage>
</organism>
<feature type="transmembrane region" description="Helical" evidence="8">
    <location>
        <begin position="149"/>
        <end position="167"/>
    </location>
</feature>
<accession>A0ABU2LJ71</accession>
<dbReference type="InterPro" id="IPR003593">
    <property type="entry name" value="AAA+_ATPase"/>
</dbReference>
<evidence type="ECO:0000256" key="8">
    <source>
        <dbReference type="SAM" id="Phobius"/>
    </source>
</evidence>
<proteinExistence type="predicted"/>
<feature type="compositionally biased region" description="Low complexity" evidence="7">
    <location>
        <begin position="600"/>
        <end position="612"/>
    </location>
</feature>
<dbReference type="SUPFAM" id="SSF52540">
    <property type="entry name" value="P-loop containing nucleoside triphosphate hydrolases"/>
    <property type="match status" value="1"/>
</dbReference>
<dbReference type="Proteomes" id="UP001183420">
    <property type="component" value="Unassembled WGS sequence"/>
</dbReference>
<evidence type="ECO:0000256" key="3">
    <source>
        <dbReference type="ARBA" id="ARBA00022741"/>
    </source>
</evidence>
<feature type="domain" description="ABC transporter" evidence="9">
    <location>
        <begin position="351"/>
        <end position="585"/>
    </location>
</feature>
<dbReference type="SUPFAM" id="SSF90123">
    <property type="entry name" value="ABC transporter transmembrane region"/>
    <property type="match status" value="1"/>
</dbReference>
<dbReference type="PANTHER" id="PTHR43394:SF1">
    <property type="entry name" value="ATP-BINDING CASSETTE SUB-FAMILY B MEMBER 10, MITOCHONDRIAL"/>
    <property type="match status" value="1"/>
</dbReference>
<keyword evidence="5 8" id="KW-1133">Transmembrane helix</keyword>
<evidence type="ECO:0000256" key="1">
    <source>
        <dbReference type="ARBA" id="ARBA00004651"/>
    </source>
</evidence>
<name>A0ABU2LJ71_9ACTN</name>
<keyword evidence="6 8" id="KW-0472">Membrane</keyword>
<reference evidence="12" key="1">
    <citation type="submission" date="2023-07" db="EMBL/GenBank/DDBJ databases">
        <title>30 novel species of actinomycetes from the DSMZ collection.</title>
        <authorList>
            <person name="Nouioui I."/>
        </authorList>
    </citation>
    <scope>NUCLEOTIDE SEQUENCE [LARGE SCALE GENOMIC DNA]</scope>
    <source>
        <strain evidence="12">DSM 44918</strain>
    </source>
</reference>
<feature type="transmembrane region" description="Helical" evidence="8">
    <location>
        <begin position="173"/>
        <end position="193"/>
    </location>
</feature>
<dbReference type="PROSITE" id="PS00211">
    <property type="entry name" value="ABC_TRANSPORTER_1"/>
    <property type="match status" value="1"/>
</dbReference>
<dbReference type="EMBL" id="JAVREM010000003">
    <property type="protein sequence ID" value="MDT0317631.1"/>
    <property type="molecule type" value="Genomic_DNA"/>
</dbReference>
<evidence type="ECO:0000313" key="11">
    <source>
        <dbReference type="EMBL" id="MDT0317631.1"/>
    </source>
</evidence>
<dbReference type="GO" id="GO:0005524">
    <property type="term" value="F:ATP binding"/>
    <property type="evidence" value="ECO:0007669"/>
    <property type="project" value="UniProtKB-KW"/>
</dbReference>
<feature type="transmembrane region" description="Helical" evidence="8">
    <location>
        <begin position="288"/>
        <end position="315"/>
    </location>
</feature>
<feature type="region of interest" description="Disordered" evidence="7">
    <location>
        <begin position="590"/>
        <end position="612"/>
    </location>
</feature>
<keyword evidence="4 11" id="KW-0067">ATP-binding</keyword>
<dbReference type="Pfam" id="PF00005">
    <property type="entry name" value="ABC_tran"/>
    <property type="match status" value="1"/>
</dbReference>
<keyword evidence="3" id="KW-0547">Nucleotide-binding</keyword>
<evidence type="ECO:0000256" key="7">
    <source>
        <dbReference type="SAM" id="MobiDB-lite"/>
    </source>
</evidence>
<keyword evidence="12" id="KW-1185">Reference proteome</keyword>